<reference evidence="2" key="1">
    <citation type="journal article" date="2020" name="Stud. Mycol.">
        <title>101 Dothideomycetes genomes: a test case for predicting lifestyles and emergence of pathogens.</title>
        <authorList>
            <person name="Haridas S."/>
            <person name="Albert R."/>
            <person name="Binder M."/>
            <person name="Bloem J."/>
            <person name="Labutti K."/>
            <person name="Salamov A."/>
            <person name="Andreopoulos B."/>
            <person name="Baker S."/>
            <person name="Barry K."/>
            <person name="Bills G."/>
            <person name="Bluhm B."/>
            <person name="Cannon C."/>
            <person name="Castanera R."/>
            <person name="Culley D."/>
            <person name="Daum C."/>
            <person name="Ezra D."/>
            <person name="Gonzalez J."/>
            <person name="Henrissat B."/>
            <person name="Kuo A."/>
            <person name="Liang C."/>
            <person name="Lipzen A."/>
            <person name="Lutzoni F."/>
            <person name="Magnuson J."/>
            <person name="Mondo S."/>
            <person name="Nolan M."/>
            <person name="Ohm R."/>
            <person name="Pangilinan J."/>
            <person name="Park H.-J."/>
            <person name="Ramirez L."/>
            <person name="Alfaro M."/>
            <person name="Sun H."/>
            <person name="Tritt A."/>
            <person name="Yoshinaga Y."/>
            <person name="Zwiers L.-H."/>
            <person name="Turgeon B."/>
            <person name="Goodwin S."/>
            <person name="Spatafora J."/>
            <person name="Crous P."/>
            <person name="Grigoriev I."/>
        </authorList>
    </citation>
    <scope>NUCLEOTIDE SEQUENCE</scope>
    <source>
        <strain evidence="2">ATCC 16933</strain>
    </source>
</reference>
<gene>
    <name evidence="2" type="ORF">BDY21DRAFT_287453</name>
</gene>
<evidence type="ECO:0008006" key="4">
    <source>
        <dbReference type="Google" id="ProtNLM"/>
    </source>
</evidence>
<evidence type="ECO:0000313" key="2">
    <source>
        <dbReference type="EMBL" id="KAF2456814.1"/>
    </source>
</evidence>
<dbReference type="Gene3D" id="3.30.450.30">
    <property type="entry name" value="Dynein light chain 2a, cytoplasmic"/>
    <property type="match status" value="1"/>
</dbReference>
<protein>
    <recommendedName>
        <fullName evidence="4">Roadblock/LAMTOR2 domain-containing protein</fullName>
    </recommendedName>
</protein>
<feature type="region of interest" description="Disordered" evidence="1">
    <location>
        <begin position="127"/>
        <end position="152"/>
    </location>
</feature>
<accession>A0A6A6NZ61</accession>
<dbReference type="EMBL" id="MU001682">
    <property type="protein sequence ID" value="KAF2456814.1"/>
    <property type="molecule type" value="Genomic_DNA"/>
</dbReference>
<name>A0A6A6NZ61_9PEZI</name>
<keyword evidence="3" id="KW-1185">Reference proteome</keyword>
<evidence type="ECO:0000256" key="1">
    <source>
        <dbReference type="SAM" id="MobiDB-lite"/>
    </source>
</evidence>
<sequence>MLNPKKLSELLSNNVDPRLYPRMFLMSPNGTLIAYSTPVNIKELRDQAALISLVWKDYEEQKLPQGSSSSEASSTSRTLYTLTIEFSQCNILVRAVQPKMLFVLIGGVYQGHKQDFKITAEVDGDSRYPSGSASPCTGAPLPGSGTGNSSDQEYRKDLNLLSEGQSEDAAKDIHEEVGRVTIHLQRKKLEAMYAFIRSEFDSRGFVMPDNPSLP</sequence>
<dbReference type="OrthoDB" id="3924760at2759"/>
<dbReference type="AlphaFoldDB" id="A0A6A6NZ61"/>
<proteinExistence type="predicted"/>
<organism evidence="2 3">
    <name type="scientific">Lineolata rhizophorae</name>
    <dbReference type="NCBI Taxonomy" id="578093"/>
    <lineage>
        <taxon>Eukaryota</taxon>
        <taxon>Fungi</taxon>
        <taxon>Dikarya</taxon>
        <taxon>Ascomycota</taxon>
        <taxon>Pezizomycotina</taxon>
        <taxon>Dothideomycetes</taxon>
        <taxon>Dothideomycetes incertae sedis</taxon>
        <taxon>Lineolatales</taxon>
        <taxon>Lineolataceae</taxon>
        <taxon>Lineolata</taxon>
    </lineage>
</organism>
<dbReference type="Proteomes" id="UP000799766">
    <property type="component" value="Unassembled WGS sequence"/>
</dbReference>
<evidence type="ECO:0000313" key="3">
    <source>
        <dbReference type="Proteomes" id="UP000799766"/>
    </source>
</evidence>